<dbReference type="Gene3D" id="6.10.280.50">
    <property type="match status" value="1"/>
</dbReference>
<proteinExistence type="predicted"/>
<reference evidence="1 2" key="1">
    <citation type="submission" date="2019-07" db="EMBL/GenBank/DDBJ databases">
        <title>Gilliamella genomes.</title>
        <authorList>
            <person name="Zheng H."/>
        </authorList>
    </citation>
    <scope>NUCLEOTIDE SEQUENCE [LARGE SCALE GENOMIC DNA]</scope>
    <source>
        <strain evidence="1 2">W8127</strain>
    </source>
</reference>
<name>A0A1B9KN39_9GAMM</name>
<dbReference type="Proteomes" id="UP000319483">
    <property type="component" value="Unassembled WGS sequence"/>
</dbReference>
<dbReference type="InterPro" id="IPR038444">
    <property type="entry name" value="DUF465_sf"/>
</dbReference>
<comment type="caution">
    <text evidence="1">The sequence shown here is derived from an EMBL/GenBank/DDBJ whole genome shotgun (WGS) entry which is preliminary data.</text>
</comment>
<dbReference type="InterPro" id="IPR007420">
    <property type="entry name" value="DUF465"/>
</dbReference>
<dbReference type="OrthoDB" id="5616367at2"/>
<organism evidence="1 2">
    <name type="scientific">Gilliamella apicola</name>
    <dbReference type="NCBI Taxonomy" id="1196095"/>
    <lineage>
        <taxon>Bacteria</taxon>
        <taxon>Pseudomonadati</taxon>
        <taxon>Pseudomonadota</taxon>
        <taxon>Gammaproteobacteria</taxon>
        <taxon>Orbales</taxon>
        <taxon>Orbaceae</taxon>
        <taxon>Gilliamella</taxon>
    </lineage>
</organism>
<dbReference type="AlphaFoldDB" id="A0A1B9KN39"/>
<accession>A0A1B9KN39</accession>
<dbReference type="Pfam" id="PF04325">
    <property type="entry name" value="DUF465"/>
    <property type="match status" value="1"/>
</dbReference>
<sequence length="76" mass="9103">MFPEYRELISKLKNNDLRFQKLFDLHNELDQKIKNIESGITVDTSETIDALKKQKLKLKDEIYDILRKTNDNHLKL</sequence>
<dbReference type="EMBL" id="VMHM01000003">
    <property type="protein sequence ID" value="TSK04711.1"/>
    <property type="molecule type" value="Genomic_DNA"/>
</dbReference>
<protein>
    <submittedName>
        <fullName evidence="1">DUF465 domain-containing protein</fullName>
    </submittedName>
</protein>
<gene>
    <name evidence="1" type="ORF">FPQ15_02525</name>
</gene>
<evidence type="ECO:0000313" key="1">
    <source>
        <dbReference type="EMBL" id="TSK04711.1"/>
    </source>
</evidence>
<dbReference type="RefSeq" id="WP_039127841.1">
    <property type="nucleotide sequence ID" value="NZ_CAMLAP010000043.1"/>
</dbReference>
<evidence type="ECO:0000313" key="2">
    <source>
        <dbReference type="Proteomes" id="UP000319483"/>
    </source>
</evidence>